<sequence length="261" mass="27669">GRGAAENSHSIRWQMLLRHSVLHNVRRHHHMPDISWPFSIKLLSSPKPQAHVNSPPNASTARLRARLRSQRCAAASAAAASAGAASLAAAHVATAASSLCPSPDSRPPQRDNTAQPYCTATCSGQPSWLCMSLCRTPCPGVVVSHALRGAAAVAPAGLLLASAVRRTSGGHANKYSSSETSSCRHKSPYQRTAPRHAAAPGDRAQDPKKRPSRRALNALDPTHPRDEPHGLPPWQGFQPGWARQAQLAGRALQAAGRAGRT</sequence>
<name>A0A8J4FAV9_9CHLO</name>
<gene>
    <name evidence="2" type="ORF">Vafri_20918</name>
</gene>
<dbReference type="Proteomes" id="UP000747399">
    <property type="component" value="Unassembled WGS sequence"/>
</dbReference>
<evidence type="ECO:0000256" key="1">
    <source>
        <dbReference type="SAM" id="MobiDB-lite"/>
    </source>
</evidence>
<dbReference type="EMBL" id="BNCO01000100">
    <property type="protein sequence ID" value="GIL67565.1"/>
    <property type="molecule type" value="Genomic_DNA"/>
</dbReference>
<feature type="compositionally biased region" description="Low complexity" evidence="1">
    <location>
        <begin position="242"/>
        <end position="261"/>
    </location>
</feature>
<keyword evidence="3" id="KW-1185">Reference proteome</keyword>
<organism evidence="2 3">
    <name type="scientific">Volvox africanus</name>
    <dbReference type="NCBI Taxonomy" id="51714"/>
    <lineage>
        <taxon>Eukaryota</taxon>
        <taxon>Viridiplantae</taxon>
        <taxon>Chlorophyta</taxon>
        <taxon>core chlorophytes</taxon>
        <taxon>Chlorophyceae</taxon>
        <taxon>CS clade</taxon>
        <taxon>Chlamydomonadales</taxon>
        <taxon>Volvocaceae</taxon>
        <taxon>Volvox</taxon>
    </lineage>
</organism>
<evidence type="ECO:0000313" key="3">
    <source>
        <dbReference type="Proteomes" id="UP000747399"/>
    </source>
</evidence>
<protein>
    <submittedName>
        <fullName evidence="2">Uncharacterized protein</fullName>
    </submittedName>
</protein>
<feature type="non-terminal residue" evidence="2">
    <location>
        <position position="261"/>
    </location>
</feature>
<evidence type="ECO:0000313" key="2">
    <source>
        <dbReference type="EMBL" id="GIL67565.1"/>
    </source>
</evidence>
<accession>A0A8J4FAV9</accession>
<comment type="caution">
    <text evidence="2">The sequence shown here is derived from an EMBL/GenBank/DDBJ whole genome shotgun (WGS) entry which is preliminary data.</text>
</comment>
<dbReference type="AlphaFoldDB" id="A0A8J4FAV9"/>
<proteinExistence type="predicted"/>
<feature type="region of interest" description="Disordered" evidence="1">
    <location>
        <begin position="169"/>
        <end position="261"/>
    </location>
</feature>
<reference evidence="2" key="1">
    <citation type="journal article" date="2021" name="Proc. Natl. Acad. Sci. U.S.A.">
        <title>Three genomes in the algal genus Volvox reveal the fate of a haploid sex-determining region after a transition to homothallism.</title>
        <authorList>
            <person name="Yamamoto K."/>
            <person name="Hamaji T."/>
            <person name="Kawai-Toyooka H."/>
            <person name="Matsuzaki R."/>
            <person name="Takahashi F."/>
            <person name="Nishimura Y."/>
            <person name="Kawachi M."/>
            <person name="Noguchi H."/>
            <person name="Minakuchi Y."/>
            <person name="Umen J.G."/>
            <person name="Toyoda A."/>
            <person name="Nozaki H."/>
        </authorList>
    </citation>
    <scope>NUCLEOTIDE SEQUENCE</scope>
    <source>
        <strain evidence="2">NIES-3780</strain>
    </source>
</reference>